<keyword evidence="8" id="KW-0460">Magnesium</keyword>
<keyword evidence="9" id="KW-0234">DNA repair</keyword>
<keyword evidence="3" id="KW-0515">Mutator protein</keyword>
<comment type="cofactor">
    <cofactor evidence="1">
        <name>Mg(2+)</name>
        <dbReference type="ChEBI" id="CHEBI:18420"/>
    </cofactor>
</comment>
<comment type="caution">
    <text evidence="13">The sequence shown here is derived from an EMBL/GenBank/DDBJ whole genome shotgun (WGS) entry which is preliminary data.</text>
</comment>
<comment type="catalytic activity">
    <reaction evidence="10">
        <text>8-oxo-dGTP + H2O = 8-oxo-dGMP + diphosphate + H(+)</text>
        <dbReference type="Rhea" id="RHEA:31575"/>
        <dbReference type="ChEBI" id="CHEBI:15377"/>
        <dbReference type="ChEBI" id="CHEBI:15378"/>
        <dbReference type="ChEBI" id="CHEBI:33019"/>
        <dbReference type="ChEBI" id="CHEBI:63224"/>
        <dbReference type="ChEBI" id="CHEBI:77896"/>
        <dbReference type="EC" id="3.6.1.55"/>
    </reaction>
</comment>
<dbReference type="RefSeq" id="WP_026420372.1">
    <property type="nucleotide sequence ID" value="NZ_AUBJ02000001.1"/>
</dbReference>
<dbReference type="InterPro" id="IPR047127">
    <property type="entry name" value="MutT-like"/>
</dbReference>
<keyword evidence="6" id="KW-0227">DNA damage</keyword>
<evidence type="ECO:0000256" key="1">
    <source>
        <dbReference type="ARBA" id="ARBA00001946"/>
    </source>
</evidence>
<evidence type="ECO:0000256" key="2">
    <source>
        <dbReference type="ARBA" id="ARBA00005582"/>
    </source>
</evidence>
<dbReference type="PRINTS" id="PR00502">
    <property type="entry name" value="NUDIXFAMILY"/>
</dbReference>
<evidence type="ECO:0000256" key="4">
    <source>
        <dbReference type="ARBA" id="ARBA00022705"/>
    </source>
</evidence>
<keyword evidence="4" id="KW-0235">DNA replication</keyword>
<organism evidence="13 14">
    <name type="scientific">Actinoalloteichus caeruleus DSM 43889</name>
    <dbReference type="NCBI Taxonomy" id="1120930"/>
    <lineage>
        <taxon>Bacteria</taxon>
        <taxon>Bacillati</taxon>
        <taxon>Actinomycetota</taxon>
        <taxon>Actinomycetes</taxon>
        <taxon>Pseudonocardiales</taxon>
        <taxon>Pseudonocardiaceae</taxon>
        <taxon>Actinoalloteichus</taxon>
        <taxon>Actinoalloteichus cyanogriseus</taxon>
    </lineage>
</organism>
<dbReference type="InterPro" id="IPR020476">
    <property type="entry name" value="Nudix_hydrolase"/>
</dbReference>
<dbReference type="EMBL" id="AUBJ02000001">
    <property type="protein sequence ID" value="MCP2330938.1"/>
    <property type="molecule type" value="Genomic_DNA"/>
</dbReference>
<sequence>MIDASVLAQLTTQAAEDGVQQLVVGAIVQNHNKVLLLKRPADDFMGGIFELPSGKVESGENLDTATVREVQEETGLATTDITDYIGSFDYTSGSGKKSRQFNFAVVVADADEVRLSEHDAYVWAALNEDLPVTDAVKGVFDKYKQLRAV</sequence>
<dbReference type="InterPro" id="IPR000086">
    <property type="entry name" value="NUDIX_hydrolase_dom"/>
</dbReference>
<dbReference type="Proteomes" id="UP000791080">
    <property type="component" value="Unassembled WGS sequence"/>
</dbReference>
<dbReference type="PANTHER" id="PTHR47707">
    <property type="entry name" value="8-OXO-DGTP DIPHOSPHATASE"/>
    <property type="match status" value="1"/>
</dbReference>
<proteinExistence type="inferred from homology"/>
<evidence type="ECO:0000256" key="6">
    <source>
        <dbReference type="ARBA" id="ARBA00022763"/>
    </source>
</evidence>
<evidence type="ECO:0000256" key="8">
    <source>
        <dbReference type="ARBA" id="ARBA00022842"/>
    </source>
</evidence>
<dbReference type="Gene3D" id="3.90.79.10">
    <property type="entry name" value="Nucleoside Triphosphate Pyrophosphohydrolase"/>
    <property type="match status" value="1"/>
</dbReference>
<evidence type="ECO:0000256" key="7">
    <source>
        <dbReference type="ARBA" id="ARBA00022801"/>
    </source>
</evidence>
<evidence type="ECO:0000256" key="10">
    <source>
        <dbReference type="ARBA" id="ARBA00035861"/>
    </source>
</evidence>
<evidence type="ECO:0000259" key="12">
    <source>
        <dbReference type="PROSITE" id="PS51462"/>
    </source>
</evidence>
<dbReference type="PANTHER" id="PTHR47707:SF1">
    <property type="entry name" value="NUDIX HYDROLASE FAMILY PROTEIN"/>
    <property type="match status" value="1"/>
</dbReference>
<evidence type="ECO:0000256" key="3">
    <source>
        <dbReference type="ARBA" id="ARBA00022457"/>
    </source>
</evidence>
<dbReference type="Pfam" id="PF00293">
    <property type="entry name" value="NUDIX"/>
    <property type="match status" value="1"/>
</dbReference>
<evidence type="ECO:0000256" key="11">
    <source>
        <dbReference type="ARBA" id="ARBA00038905"/>
    </source>
</evidence>
<name>A0ABT1JEK3_ACTCY</name>
<evidence type="ECO:0000256" key="9">
    <source>
        <dbReference type="ARBA" id="ARBA00023204"/>
    </source>
</evidence>
<dbReference type="SUPFAM" id="SSF55811">
    <property type="entry name" value="Nudix"/>
    <property type="match status" value="1"/>
</dbReference>
<evidence type="ECO:0000313" key="14">
    <source>
        <dbReference type="Proteomes" id="UP000791080"/>
    </source>
</evidence>
<keyword evidence="5" id="KW-0479">Metal-binding</keyword>
<dbReference type="InterPro" id="IPR015797">
    <property type="entry name" value="NUDIX_hydrolase-like_dom_sf"/>
</dbReference>
<gene>
    <name evidence="13" type="ORF">G443_001208</name>
</gene>
<evidence type="ECO:0000256" key="5">
    <source>
        <dbReference type="ARBA" id="ARBA00022723"/>
    </source>
</evidence>
<protein>
    <recommendedName>
        <fullName evidence="11">8-oxo-dGTP diphosphatase</fullName>
        <ecNumber evidence="11">3.6.1.55</ecNumber>
    </recommendedName>
</protein>
<accession>A0ABT1JEK3</accession>
<keyword evidence="14" id="KW-1185">Reference proteome</keyword>
<evidence type="ECO:0000313" key="13">
    <source>
        <dbReference type="EMBL" id="MCP2330938.1"/>
    </source>
</evidence>
<dbReference type="EC" id="3.6.1.55" evidence="11"/>
<feature type="domain" description="Nudix hydrolase" evidence="12">
    <location>
        <begin position="19"/>
        <end position="148"/>
    </location>
</feature>
<keyword evidence="7" id="KW-0378">Hydrolase</keyword>
<dbReference type="PROSITE" id="PS51462">
    <property type="entry name" value="NUDIX"/>
    <property type="match status" value="1"/>
</dbReference>
<comment type="similarity">
    <text evidence="2">Belongs to the Nudix hydrolase family.</text>
</comment>
<reference evidence="13 14" key="1">
    <citation type="submission" date="2022-06" db="EMBL/GenBank/DDBJ databases">
        <title>Genomic Encyclopedia of Type Strains, Phase I: the one thousand microbial genomes (KMG-I) project.</title>
        <authorList>
            <person name="Kyrpides N."/>
        </authorList>
    </citation>
    <scope>NUCLEOTIDE SEQUENCE [LARGE SCALE GENOMIC DNA]</scope>
    <source>
        <strain evidence="13 14">DSM 43889</strain>
    </source>
</reference>